<accession>A0AAD6WRG9</accession>
<gene>
    <name evidence="1" type="ORF">C8F04DRAFT_1328447</name>
</gene>
<name>A0AAD6WRG9_9AGAR</name>
<protein>
    <submittedName>
        <fullName evidence="1">Uncharacterized protein</fullName>
    </submittedName>
</protein>
<keyword evidence="2" id="KW-1185">Reference proteome</keyword>
<evidence type="ECO:0000313" key="2">
    <source>
        <dbReference type="Proteomes" id="UP001218188"/>
    </source>
</evidence>
<proteinExistence type="predicted"/>
<organism evidence="1 2">
    <name type="scientific">Mycena alexandri</name>
    <dbReference type="NCBI Taxonomy" id="1745969"/>
    <lineage>
        <taxon>Eukaryota</taxon>
        <taxon>Fungi</taxon>
        <taxon>Dikarya</taxon>
        <taxon>Basidiomycota</taxon>
        <taxon>Agaricomycotina</taxon>
        <taxon>Agaricomycetes</taxon>
        <taxon>Agaricomycetidae</taxon>
        <taxon>Agaricales</taxon>
        <taxon>Marasmiineae</taxon>
        <taxon>Mycenaceae</taxon>
        <taxon>Mycena</taxon>
    </lineage>
</organism>
<dbReference type="EMBL" id="JARJCM010000347">
    <property type="protein sequence ID" value="KAJ7018249.1"/>
    <property type="molecule type" value="Genomic_DNA"/>
</dbReference>
<dbReference type="AlphaFoldDB" id="A0AAD6WRG9"/>
<evidence type="ECO:0000313" key="1">
    <source>
        <dbReference type="EMBL" id="KAJ7018249.1"/>
    </source>
</evidence>
<dbReference type="Proteomes" id="UP001218188">
    <property type="component" value="Unassembled WGS sequence"/>
</dbReference>
<sequence>MPKEKTTGEPQWKRCSSRLKKLLQLVQTLGPSSLTGVKPPEIEDVLRDPAKWNADWERMSHINPIHWYRRELRDQKLLSKAMLDARYCRIPAVREKHVLVGLTTSCAAAHNLHHARRLCPRELNVPRLTKDGKFLIDLLKSVVPEDLTAPPTQVKHFAHPDWDALREYHDKANPKDADKLCHQEMLMLRTKLICLEVNNIKLSKVHAIEKKLKVAGKLSNFRSARRPALAHRVPLEDVSKRDVSRRGYPKGTKILALRAVLENSAAECQKEDWKPNHKAICGKPLDFDMMAKIATPATSPPSSVVGPAVAGFTRSTALSYLISQLCLRPEADYLIMPTPTTDQVIDFVDAEAKALFRSIRDKALTSGDCEAVAMIAHAICWWASLEGYGGPVSPNIVVEQIRVEFAFESAKVAVIEMEQRQIRDPLKRPPFLWKMDPTAWIDFCKRHQVGQNQIKFMNA</sequence>
<reference evidence="1" key="1">
    <citation type="submission" date="2023-03" db="EMBL/GenBank/DDBJ databases">
        <title>Massive genome expansion in bonnet fungi (Mycena s.s.) driven by repeated elements and novel gene families across ecological guilds.</title>
        <authorList>
            <consortium name="Lawrence Berkeley National Laboratory"/>
            <person name="Harder C.B."/>
            <person name="Miyauchi S."/>
            <person name="Viragh M."/>
            <person name="Kuo A."/>
            <person name="Thoen E."/>
            <person name="Andreopoulos B."/>
            <person name="Lu D."/>
            <person name="Skrede I."/>
            <person name="Drula E."/>
            <person name="Henrissat B."/>
            <person name="Morin E."/>
            <person name="Kohler A."/>
            <person name="Barry K."/>
            <person name="LaButti K."/>
            <person name="Morin E."/>
            <person name="Salamov A."/>
            <person name="Lipzen A."/>
            <person name="Mereny Z."/>
            <person name="Hegedus B."/>
            <person name="Baldrian P."/>
            <person name="Stursova M."/>
            <person name="Weitz H."/>
            <person name="Taylor A."/>
            <person name="Grigoriev I.V."/>
            <person name="Nagy L.G."/>
            <person name="Martin F."/>
            <person name="Kauserud H."/>
        </authorList>
    </citation>
    <scope>NUCLEOTIDE SEQUENCE</scope>
    <source>
        <strain evidence="1">CBHHK200</strain>
    </source>
</reference>
<comment type="caution">
    <text evidence="1">The sequence shown here is derived from an EMBL/GenBank/DDBJ whole genome shotgun (WGS) entry which is preliminary data.</text>
</comment>